<dbReference type="InterPro" id="IPR007044">
    <property type="entry name" value="Cyclodeamin/CycHdrlase"/>
</dbReference>
<evidence type="ECO:0000313" key="2">
    <source>
        <dbReference type="EMBL" id="MSS44227.1"/>
    </source>
</evidence>
<dbReference type="InterPro" id="IPR036178">
    <property type="entry name" value="Formintransfe-cycloase-like_sf"/>
</dbReference>
<sequence>MMLVDKTIKDYVNQVASNEPAPGGGSVSALVGSLGAALTSMVGNLTIGKKAYEKLDEVHRKELDENLVKVQDSIKKLNVFVDKDTEAFNKVMESFKLPKETEDEKRARSLAIEEATKGALETPLECAKECLEVLRLQKTFALYGNPNAITDVGVGALLAYSGLEGALFNVKINLAGLKDEKYIKNIEEEMKNILNEGKKLREELLEIVYGKLG</sequence>
<reference evidence="2 3" key="1">
    <citation type="submission" date="2019-08" db="EMBL/GenBank/DDBJ databases">
        <title>In-depth cultivation of the pig gut microbiome towards novel bacterial diversity and tailored functional studies.</title>
        <authorList>
            <person name="Wylensek D."/>
            <person name="Hitch T.C.A."/>
            <person name="Clavel T."/>
        </authorList>
    </citation>
    <scope>NUCLEOTIDE SEQUENCE [LARGE SCALE GENOMIC DNA]</scope>
    <source>
        <strain evidence="2 3">Med78-601-WT-4W-RMD-3</strain>
    </source>
</reference>
<gene>
    <name evidence="2" type="ORF">FYJ27_10975</name>
</gene>
<keyword evidence="2" id="KW-0378">Hydrolase</keyword>
<organism evidence="2 3">
    <name type="scientific">Anaerosalibacter bizertensis</name>
    <dbReference type="NCBI Taxonomy" id="932217"/>
    <lineage>
        <taxon>Bacteria</taxon>
        <taxon>Bacillati</taxon>
        <taxon>Bacillota</taxon>
        <taxon>Tissierellia</taxon>
        <taxon>Tissierellales</taxon>
        <taxon>Sporanaerobacteraceae</taxon>
        <taxon>Anaerosalibacter</taxon>
    </lineage>
</organism>
<dbReference type="EMBL" id="VULR01000019">
    <property type="protein sequence ID" value="MSS44227.1"/>
    <property type="molecule type" value="Genomic_DNA"/>
</dbReference>
<feature type="domain" description="Cyclodeaminase/cyclohydrolase" evidence="1">
    <location>
        <begin position="7"/>
        <end position="191"/>
    </location>
</feature>
<dbReference type="AlphaFoldDB" id="A0A844FJF2"/>
<dbReference type="GO" id="GO:0016787">
    <property type="term" value="F:hydrolase activity"/>
    <property type="evidence" value="ECO:0007669"/>
    <property type="project" value="UniProtKB-KW"/>
</dbReference>
<comment type="caution">
    <text evidence="2">The sequence shown here is derived from an EMBL/GenBank/DDBJ whole genome shotgun (WGS) entry which is preliminary data.</text>
</comment>
<dbReference type="Pfam" id="PF04961">
    <property type="entry name" value="FTCD_C"/>
    <property type="match status" value="1"/>
</dbReference>
<evidence type="ECO:0000259" key="1">
    <source>
        <dbReference type="Pfam" id="PF04961"/>
    </source>
</evidence>
<evidence type="ECO:0000313" key="3">
    <source>
        <dbReference type="Proteomes" id="UP000462760"/>
    </source>
</evidence>
<proteinExistence type="predicted"/>
<accession>A0A844FJF2</accession>
<dbReference type="Gene3D" id="1.20.120.680">
    <property type="entry name" value="Formiminotetrahydrofolate cyclodeaminase monomer, up-and-down helical bundle"/>
    <property type="match status" value="1"/>
</dbReference>
<protein>
    <submittedName>
        <fullName evidence="2">Cyclodeaminase/cyclohydrolase family protein</fullName>
    </submittedName>
</protein>
<name>A0A844FJF2_9FIRM</name>
<dbReference type="SUPFAM" id="SSF101262">
    <property type="entry name" value="Methenyltetrahydrofolate cyclohydrolase-like"/>
    <property type="match status" value="1"/>
</dbReference>
<dbReference type="Proteomes" id="UP000462760">
    <property type="component" value="Unassembled WGS sequence"/>
</dbReference>